<sequence length="218" mass="24582">MERLPVNPLAIKARLEQDRSLDSFGADEPYRPCKVSVFVDDELGDCPPWWRRVGEVNLVLVDLRQEHDLLARWQLGNVVELLADVVADRPQARLVDELETTLLPGPPAAIVVREIEIGAPWQQHCDMTIPLLATALDTARPLGRFAVVDTDPHSELRRRRFEDPADRERLSAVLAALLENAGFGTYRGFHLASLHDPAWQAHNAKLVIGWLTDLMTRH</sequence>
<reference evidence="1 2" key="1">
    <citation type="submission" date="2016-10" db="EMBL/GenBank/DDBJ databases">
        <authorList>
            <person name="de Groot N.N."/>
        </authorList>
    </citation>
    <scope>NUCLEOTIDE SEQUENCE [LARGE SCALE GENOMIC DNA]</scope>
    <source>
        <strain evidence="1 2">DSM 44468</strain>
    </source>
</reference>
<name>A0A1I3U2D1_9PSEU</name>
<evidence type="ECO:0000313" key="1">
    <source>
        <dbReference type="EMBL" id="SFJ76903.1"/>
    </source>
</evidence>
<proteinExistence type="predicted"/>
<dbReference type="AlphaFoldDB" id="A0A1I3U2D1"/>
<evidence type="ECO:0000313" key="2">
    <source>
        <dbReference type="Proteomes" id="UP000199025"/>
    </source>
</evidence>
<accession>A0A1I3U2D1</accession>
<gene>
    <name evidence="1" type="ORF">SAMN05421835_108198</name>
</gene>
<dbReference type="Proteomes" id="UP000199025">
    <property type="component" value="Unassembled WGS sequence"/>
</dbReference>
<dbReference type="EMBL" id="FORP01000008">
    <property type="protein sequence ID" value="SFJ76903.1"/>
    <property type="molecule type" value="Genomic_DNA"/>
</dbReference>
<keyword evidence="2" id="KW-1185">Reference proteome</keyword>
<dbReference type="RefSeq" id="WP_091508226.1">
    <property type="nucleotide sequence ID" value="NZ_FORP01000008.1"/>
</dbReference>
<organism evidence="1 2">
    <name type="scientific">Amycolatopsis sacchari</name>
    <dbReference type="NCBI Taxonomy" id="115433"/>
    <lineage>
        <taxon>Bacteria</taxon>
        <taxon>Bacillati</taxon>
        <taxon>Actinomycetota</taxon>
        <taxon>Actinomycetes</taxon>
        <taxon>Pseudonocardiales</taxon>
        <taxon>Pseudonocardiaceae</taxon>
        <taxon>Amycolatopsis</taxon>
    </lineage>
</organism>
<dbReference type="OrthoDB" id="7433093at2"/>
<protein>
    <submittedName>
        <fullName evidence="1">Uncharacterized protein</fullName>
    </submittedName>
</protein>